<dbReference type="InterPro" id="IPR049730">
    <property type="entry name" value="SNF2/RAD54-like_C"/>
</dbReference>
<feature type="region of interest" description="Disordered" evidence="4">
    <location>
        <begin position="547"/>
        <end position="634"/>
    </location>
</feature>
<dbReference type="Pfam" id="PF00271">
    <property type="entry name" value="Helicase_C"/>
    <property type="match status" value="1"/>
</dbReference>
<dbReference type="RefSeq" id="XP_001746932.1">
    <property type="nucleotide sequence ID" value="XM_001746880.1"/>
</dbReference>
<dbReference type="Gene3D" id="3.40.50.10810">
    <property type="entry name" value="Tandem AAA-ATPase domain"/>
    <property type="match status" value="1"/>
</dbReference>
<evidence type="ECO:0000259" key="7">
    <source>
        <dbReference type="PROSITE" id="PS51467"/>
    </source>
</evidence>
<evidence type="ECO:0000259" key="5">
    <source>
        <dbReference type="PROSITE" id="PS51192"/>
    </source>
</evidence>
<feature type="domain" description="Helicase C-terminal" evidence="6">
    <location>
        <begin position="410"/>
        <end position="564"/>
    </location>
</feature>
<gene>
    <name evidence="8" type="ORF">MONBRDRAFT_9161</name>
</gene>
<evidence type="ECO:0000256" key="3">
    <source>
        <dbReference type="ARBA" id="ARBA00023242"/>
    </source>
</evidence>
<dbReference type="InterPro" id="IPR038718">
    <property type="entry name" value="SNF2-like_sf"/>
</dbReference>
<dbReference type="PROSITE" id="PS51467">
    <property type="entry name" value="HARP"/>
    <property type="match status" value="1"/>
</dbReference>
<dbReference type="OMA" id="HENLYQY"/>
<organism evidence="8 9">
    <name type="scientific">Monosiga brevicollis</name>
    <name type="common">Choanoflagellate</name>
    <dbReference type="NCBI Taxonomy" id="81824"/>
    <lineage>
        <taxon>Eukaryota</taxon>
        <taxon>Choanoflagellata</taxon>
        <taxon>Craspedida</taxon>
        <taxon>Salpingoecidae</taxon>
        <taxon>Monosiga</taxon>
    </lineage>
</organism>
<dbReference type="PANTHER" id="PTHR45766:SF6">
    <property type="entry name" value="SWI_SNF-RELATED MATRIX-ASSOCIATED ACTIN-DEPENDENT REGULATOR OF CHROMATIN SUBFAMILY A-LIKE PROTEIN 1"/>
    <property type="match status" value="1"/>
</dbReference>
<dbReference type="FunFam" id="3.40.50.10810:FF:000073">
    <property type="entry name" value="DNA helicase, putative"/>
    <property type="match status" value="1"/>
</dbReference>
<comment type="subcellular location">
    <subcellularLocation>
        <location evidence="1">Nucleus</location>
    </subcellularLocation>
</comment>
<keyword evidence="2" id="KW-0378">Hydrolase</keyword>
<dbReference type="InterPro" id="IPR001650">
    <property type="entry name" value="Helicase_C-like"/>
</dbReference>
<dbReference type="GO" id="GO:0043596">
    <property type="term" value="C:nuclear replication fork"/>
    <property type="evidence" value="ECO:0000318"/>
    <property type="project" value="GO_Central"/>
</dbReference>
<dbReference type="AlphaFoldDB" id="A9V2A0"/>
<evidence type="ECO:0000313" key="9">
    <source>
        <dbReference type="Proteomes" id="UP000001357"/>
    </source>
</evidence>
<dbReference type="InterPro" id="IPR027417">
    <property type="entry name" value="P-loop_NTPase"/>
</dbReference>
<dbReference type="PANTHER" id="PTHR45766">
    <property type="entry name" value="DNA ANNEALING HELICASE AND ENDONUCLEASE ZRANB3 FAMILY MEMBER"/>
    <property type="match status" value="1"/>
</dbReference>
<dbReference type="GO" id="GO:0016787">
    <property type="term" value="F:hydrolase activity"/>
    <property type="evidence" value="ECO:0007669"/>
    <property type="project" value="UniProtKB-KW"/>
</dbReference>
<proteinExistence type="predicted"/>
<dbReference type="KEGG" id="mbr:MONBRDRAFT_9161"/>
<reference evidence="8 9" key="1">
    <citation type="journal article" date="2008" name="Nature">
        <title>The genome of the choanoflagellate Monosiga brevicollis and the origin of metazoans.</title>
        <authorList>
            <consortium name="JGI Sequencing"/>
            <person name="King N."/>
            <person name="Westbrook M.J."/>
            <person name="Young S.L."/>
            <person name="Kuo A."/>
            <person name="Abedin M."/>
            <person name="Chapman J."/>
            <person name="Fairclough S."/>
            <person name="Hellsten U."/>
            <person name="Isogai Y."/>
            <person name="Letunic I."/>
            <person name="Marr M."/>
            <person name="Pincus D."/>
            <person name="Putnam N."/>
            <person name="Rokas A."/>
            <person name="Wright K.J."/>
            <person name="Zuzow R."/>
            <person name="Dirks W."/>
            <person name="Good M."/>
            <person name="Goodstein D."/>
            <person name="Lemons D."/>
            <person name="Li W."/>
            <person name="Lyons J.B."/>
            <person name="Morris A."/>
            <person name="Nichols S."/>
            <person name="Richter D.J."/>
            <person name="Salamov A."/>
            <person name="Bork P."/>
            <person name="Lim W.A."/>
            <person name="Manning G."/>
            <person name="Miller W.T."/>
            <person name="McGinnis W."/>
            <person name="Shapiro H."/>
            <person name="Tjian R."/>
            <person name="Grigoriev I.V."/>
            <person name="Rokhsar D."/>
        </authorList>
    </citation>
    <scope>NUCLEOTIDE SEQUENCE [LARGE SCALE GENOMIC DNA]</scope>
    <source>
        <strain evidence="9">MX1 / ATCC 50154</strain>
    </source>
</reference>
<feature type="domain" description="Helicase ATP-binding" evidence="5">
    <location>
        <begin position="131"/>
        <end position="285"/>
    </location>
</feature>
<dbReference type="STRING" id="81824.A9V2A0"/>
<dbReference type="InterPro" id="IPR014001">
    <property type="entry name" value="Helicase_ATP-bd"/>
</dbReference>
<dbReference type="eggNOG" id="KOG1000">
    <property type="taxonomic scope" value="Eukaryota"/>
</dbReference>
<protein>
    <submittedName>
        <fullName evidence="8">Uncharacterized protein</fullName>
    </submittedName>
</protein>
<dbReference type="CDD" id="cd18010">
    <property type="entry name" value="DEXHc_HARP_SMARCAL1"/>
    <property type="match status" value="1"/>
</dbReference>
<feature type="compositionally biased region" description="Basic and acidic residues" evidence="4">
    <location>
        <begin position="580"/>
        <end position="596"/>
    </location>
</feature>
<dbReference type="SMART" id="SM00487">
    <property type="entry name" value="DEXDc"/>
    <property type="match status" value="1"/>
</dbReference>
<dbReference type="InterPro" id="IPR010003">
    <property type="entry name" value="HARP_dom"/>
</dbReference>
<name>A9V2A0_MONBE</name>
<dbReference type="GeneID" id="5892216"/>
<dbReference type="SUPFAM" id="SSF52540">
    <property type="entry name" value="P-loop containing nucleoside triphosphate hydrolases"/>
    <property type="match status" value="2"/>
</dbReference>
<sequence length="712" mass="79875">MARTGEGLHVHAALRADGCSASISCSFRRPIIQALRAHRGYFDRTCRAWVVPLAQYRALLIQFERLDLGPERLMIKAIPDVVLRLTEHPDWQRQATQHQSFSATELLAITGTRLPRRLVHKMMPYQRAGVACAIERGGRVLWSDEMGLGKTVSSLATAAYYQAEWPLLVVCPSSLKLTWHHEICKWLQIDESAIGVVSSKKSPMNKLVTILSYDLARNLHEHLTSADFQVIIADESHYLKNGKAARTKALMPLLHKAKRVLLLSGTPALSRPIELYQQLHALAPRLFRSEVAFGIRYCNSQLTAFGWRHDGSCNQDELHCVLERLVMIRRVKAAVLTDLPPKTRQEVYVQADPAPLRALKAIMQKRKALERQLASLHGSQRAQGERALQALTTEAYGLTGEAKIKGCLRYLEDLMNHDGKLLIFAHHKTLLDELATFLCQRQLRHIRIDGSTPTHLRQQLCNSFQDDVLCRVAVLSITTAGTGLTLHAANTVVFAELYWNPGHLYQAEDRAHRVGQRHNVNVRYLLCPGTLDDVMWSQLQRKAKIVQRAMAGASTTQPKPEEPSNKRAHTNQAHGNKPRSQPDDDRCNEQHDHLDLAEQPDVLVVDEDSGDKENEASPPRHRQEPVTEAQEAPRSFEDFDDWTDAVAVAEAVEQRVGLPNPARKLTQSSPPAAVEASEFQIQAVCPLCTQSVLAAQLPLHVQSCEDVAWLEQ</sequence>
<dbReference type="PROSITE" id="PS51192">
    <property type="entry name" value="HELICASE_ATP_BIND_1"/>
    <property type="match status" value="1"/>
</dbReference>
<evidence type="ECO:0000313" key="8">
    <source>
        <dbReference type="EMBL" id="EDQ88339.1"/>
    </source>
</evidence>
<dbReference type="PROSITE" id="PS51194">
    <property type="entry name" value="HELICASE_CTER"/>
    <property type="match status" value="1"/>
</dbReference>
<dbReference type="GO" id="GO:0031297">
    <property type="term" value="P:replication fork processing"/>
    <property type="evidence" value="ECO:0000318"/>
    <property type="project" value="GO_Central"/>
</dbReference>
<dbReference type="FunCoup" id="A9V2A0">
    <property type="interactions" value="945"/>
</dbReference>
<accession>A9V2A0</accession>
<evidence type="ECO:0000259" key="6">
    <source>
        <dbReference type="PROSITE" id="PS51194"/>
    </source>
</evidence>
<evidence type="ECO:0000256" key="2">
    <source>
        <dbReference type="ARBA" id="ARBA00022801"/>
    </source>
</evidence>
<dbReference type="GO" id="GO:0006281">
    <property type="term" value="P:DNA repair"/>
    <property type="evidence" value="ECO:0000318"/>
    <property type="project" value="GO_Central"/>
</dbReference>
<keyword evidence="3" id="KW-0539">Nucleus</keyword>
<dbReference type="Proteomes" id="UP000001357">
    <property type="component" value="Unassembled WGS sequence"/>
</dbReference>
<dbReference type="Gene3D" id="3.40.50.300">
    <property type="entry name" value="P-loop containing nucleotide triphosphate hydrolases"/>
    <property type="match status" value="1"/>
</dbReference>
<dbReference type="CDD" id="cd18793">
    <property type="entry name" value="SF2_C_SNF"/>
    <property type="match status" value="1"/>
</dbReference>
<dbReference type="InterPro" id="IPR000330">
    <property type="entry name" value="SNF2_N"/>
</dbReference>
<dbReference type="Pfam" id="PF00176">
    <property type="entry name" value="SNF2-rel_dom"/>
    <property type="match status" value="1"/>
</dbReference>
<evidence type="ECO:0000256" key="1">
    <source>
        <dbReference type="ARBA" id="ARBA00004123"/>
    </source>
</evidence>
<dbReference type="InParanoid" id="A9V2A0"/>
<dbReference type="EMBL" id="CH991555">
    <property type="protein sequence ID" value="EDQ88339.1"/>
    <property type="molecule type" value="Genomic_DNA"/>
</dbReference>
<evidence type="ECO:0000256" key="4">
    <source>
        <dbReference type="SAM" id="MobiDB-lite"/>
    </source>
</evidence>
<keyword evidence="9" id="KW-1185">Reference proteome</keyword>
<dbReference type="GO" id="GO:0005524">
    <property type="term" value="F:ATP binding"/>
    <property type="evidence" value="ECO:0007669"/>
    <property type="project" value="InterPro"/>
</dbReference>
<feature type="domain" description="HARP" evidence="7">
    <location>
        <begin position="1"/>
        <end position="79"/>
    </location>
</feature>
<dbReference type="SMART" id="SM00490">
    <property type="entry name" value="HELICc"/>
    <property type="match status" value="1"/>
</dbReference>